<sequence>MMKKVTIKDIAKEASVSIATVSYILNAVGNQSISEETREKVMKAAQKLNYIRNLNARTLKSGKSELIGILLPQTSGDSYWSTYRYTEAVRLLGKHLNRQGYHLIVSYIDPIAPKLDVVLEREMDGVFVLNASQKMFYQISKRFGVGIPLIGIDIYNEDPLFHKLIPDFDAAFAKASEALGRRFDFLIIDDYRDKLLLDRIKQSSGLEDDSIHVYSGDKKLRSFLSGRSGQFGCAINEFLFTRIMNEPFDGKLAALCTSGCPELLPPSVPKVVFNLDAYRIASELMIHYIRKPHESIEPKITLLAMQE</sequence>
<evidence type="ECO:0000259" key="4">
    <source>
        <dbReference type="PROSITE" id="PS50932"/>
    </source>
</evidence>
<dbReference type="PRINTS" id="PR00036">
    <property type="entry name" value="HTHLACI"/>
</dbReference>
<dbReference type="Gene3D" id="1.10.260.40">
    <property type="entry name" value="lambda repressor-like DNA-binding domains"/>
    <property type="match status" value="1"/>
</dbReference>
<comment type="caution">
    <text evidence="5">The sequence shown here is derived from an EMBL/GenBank/DDBJ whole genome shotgun (WGS) entry which is preliminary data.</text>
</comment>
<evidence type="ECO:0000256" key="1">
    <source>
        <dbReference type="ARBA" id="ARBA00023015"/>
    </source>
</evidence>
<dbReference type="InterPro" id="IPR000843">
    <property type="entry name" value="HTH_LacI"/>
</dbReference>
<name>A0A398CN01_9BACL</name>
<evidence type="ECO:0000313" key="6">
    <source>
        <dbReference type="Proteomes" id="UP000266340"/>
    </source>
</evidence>
<keyword evidence="6" id="KW-1185">Reference proteome</keyword>
<dbReference type="PROSITE" id="PS00356">
    <property type="entry name" value="HTH_LACI_1"/>
    <property type="match status" value="1"/>
</dbReference>
<gene>
    <name evidence="5" type="ORF">D3H35_23155</name>
</gene>
<keyword evidence="3" id="KW-0804">Transcription</keyword>
<dbReference type="PANTHER" id="PTHR30146:SF109">
    <property type="entry name" value="HTH-TYPE TRANSCRIPTIONAL REGULATOR GALS"/>
    <property type="match status" value="1"/>
</dbReference>
<evidence type="ECO:0000256" key="3">
    <source>
        <dbReference type="ARBA" id="ARBA00023163"/>
    </source>
</evidence>
<dbReference type="GO" id="GO:0003700">
    <property type="term" value="F:DNA-binding transcription factor activity"/>
    <property type="evidence" value="ECO:0007669"/>
    <property type="project" value="TreeGrafter"/>
</dbReference>
<dbReference type="PANTHER" id="PTHR30146">
    <property type="entry name" value="LACI-RELATED TRANSCRIPTIONAL REPRESSOR"/>
    <property type="match status" value="1"/>
</dbReference>
<dbReference type="EMBL" id="QXJM01000040">
    <property type="protein sequence ID" value="RIE01287.1"/>
    <property type="molecule type" value="Genomic_DNA"/>
</dbReference>
<dbReference type="AlphaFoldDB" id="A0A398CN01"/>
<accession>A0A398CN01</accession>
<dbReference type="GO" id="GO:0000976">
    <property type="term" value="F:transcription cis-regulatory region binding"/>
    <property type="evidence" value="ECO:0007669"/>
    <property type="project" value="TreeGrafter"/>
</dbReference>
<dbReference type="SMART" id="SM00354">
    <property type="entry name" value="HTH_LACI"/>
    <property type="match status" value="1"/>
</dbReference>
<dbReference type="InterPro" id="IPR010982">
    <property type="entry name" value="Lambda_DNA-bd_dom_sf"/>
</dbReference>
<reference evidence="5 6" key="1">
    <citation type="submission" date="2018-09" db="EMBL/GenBank/DDBJ databases">
        <title>Cohnella cavernae sp. nov., isolated from a karst cave.</title>
        <authorList>
            <person name="Zhu H."/>
        </authorList>
    </citation>
    <scope>NUCLEOTIDE SEQUENCE [LARGE SCALE GENOMIC DNA]</scope>
    <source>
        <strain evidence="5 6">K2E09-144</strain>
    </source>
</reference>
<dbReference type="PROSITE" id="PS50932">
    <property type="entry name" value="HTH_LACI_2"/>
    <property type="match status" value="1"/>
</dbReference>
<evidence type="ECO:0000256" key="2">
    <source>
        <dbReference type="ARBA" id="ARBA00023125"/>
    </source>
</evidence>
<proteinExistence type="predicted"/>
<keyword evidence="2" id="KW-0238">DNA-binding</keyword>
<dbReference type="Proteomes" id="UP000266340">
    <property type="component" value="Unassembled WGS sequence"/>
</dbReference>
<dbReference type="CDD" id="cd01392">
    <property type="entry name" value="HTH_LacI"/>
    <property type="match status" value="1"/>
</dbReference>
<protein>
    <submittedName>
        <fullName evidence="5">LacI family transcriptional regulator</fullName>
    </submittedName>
</protein>
<evidence type="ECO:0000313" key="5">
    <source>
        <dbReference type="EMBL" id="RIE01287.1"/>
    </source>
</evidence>
<dbReference type="Gene3D" id="3.40.50.2300">
    <property type="match status" value="1"/>
</dbReference>
<feature type="domain" description="HTH lacI-type" evidence="4">
    <location>
        <begin position="5"/>
        <end position="61"/>
    </location>
</feature>
<keyword evidence="1" id="KW-0805">Transcription regulation</keyword>
<organism evidence="5 6">
    <name type="scientific">Cohnella faecalis</name>
    <dbReference type="NCBI Taxonomy" id="2315694"/>
    <lineage>
        <taxon>Bacteria</taxon>
        <taxon>Bacillati</taxon>
        <taxon>Bacillota</taxon>
        <taxon>Bacilli</taxon>
        <taxon>Bacillales</taxon>
        <taxon>Paenibacillaceae</taxon>
        <taxon>Cohnella</taxon>
    </lineage>
</organism>
<dbReference type="Pfam" id="PF00356">
    <property type="entry name" value="LacI"/>
    <property type="match status" value="1"/>
</dbReference>
<dbReference type="SUPFAM" id="SSF47413">
    <property type="entry name" value="lambda repressor-like DNA-binding domains"/>
    <property type="match status" value="1"/>
</dbReference>